<dbReference type="EMBL" id="RJUF01000180">
    <property type="protein sequence ID" value="MCP9765076.1"/>
    <property type="molecule type" value="Genomic_DNA"/>
</dbReference>
<keyword evidence="1" id="KW-0732">Signal</keyword>
<gene>
    <name evidence="3" type="ORF">EGI31_19250</name>
</gene>
<evidence type="ECO:0000313" key="3">
    <source>
        <dbReference type="EMBL" id="MCP9765076.1"/>
    </source>
</evidence>
<reference evidence="3 4" key="1">
    <citation type="submission" date="2018-11" db="EMBL/GenBank/DDBJ databases">
        <title>Novel bacteria species description.</title>
        <authorList>
            <person name="Han J.-H."/>
        </authorList>
    </citation>
    <scope>NUCLEOTIDE SEQUENCE [LARGE SCALE GENOMIC DNA]</scope>
    <source>
        <strain evidence="3 4">KCTC23259</strain>
    </source>
</reference>
<dbReference type="Proteomes" id="UP001204144">
    <property type="component" value="Unassembled WGS sequence"/>
</dbReference>
<dbReference type="GO" id="GO:0016810">
    <property type="term" value="F:hydrolase activity, acting on carbon-nitrogen (but not peptide) bonds"/>
    <property type="evidence" value="ECO:0007669"/>
    <property type="project" value="InterPro"/>
</dbReference>
<protein>
    <submittedName>
        <fullName evidence="3">Amidohydrolase</fullName>
    </submittedName>
</protein>
<evidence type="ECO:0000256" key="1">
    <source>
        <dbReference type="SAM" id="SignalP"/>
    </source>
</evidence>
<accession>A0AAE3H6U9</accession>
<dbReference type="InterPro" id="IPR006680">
    <property type="entry name" value="Amidohydro-rel"/>
</dbReference>
<organism evidence="3 4">
    <name type="scientific">Lacihabitans soyangensis</name>
    <dbReference type="NCBI Taxonomy" id="869394"/>
    <lineage>
        <taxon>Bacteria</taxon>
        <taxon>Pseudomonadati</taxon>
        <taxon>Bacteroidota</taxon>
        <taxon>Cytophagia</taxon>
        <taxon>Cytophagales</taxon>
        <taxon>Leadbetterellaceae</taxon>
        <taxon>Lacihabitans</taxon>
    </lineage>
</organism>
<dbReference type="SUPFAM" id="SSF51556">
    <property type="entry name" value="Metallo-dependent hydrolases"/>
    <property type="match status" value="1"/>
</dbReference>
<evidence type="ECO:0000259" key="2">
    <source>
        <dbReference type="Pfam" id="PF01979"/>
    </source>
</evidence>
<dbReference type="Gene3D" id="2.30.40.10">
    <property type="entry name" value="Urease, subunit C, domain 1"/>
    <property type="match status" value="1"/>
</dbReference>
<proteinExistence type="predicted"/>
<keyword evidence="4" id="KW-1185">Reference proteome</keyword>
<name>A0AAE3H6U9_9BACT</name>
<dbReference type="PANTHER" id="PTHR43135">
    <property type="entry name" value="ALPHA-D-RIBOSE 1-METHYLPHOSPHONATE 5-TRIPHOSPHATE DIPHOSPHATASE"/>
    <property type="match status" value="1"/>
</dbReference>
<dbReference type="RefSeq" id="WP_255038763.1">
    <property type="nucleotide sequence ID" value="NZ_RJUF01000180.1"/>
</dbReference>
<comment type="caution">
    <text evidence="3">The sequence shown here is derived from an EMBL/GenBank/DDBJ whole genome shotgun (WGS) entry which is preliminary data.</text>
</comment>
<dbReference type="InterPro" id="IPR011059">
    <property type="entry name" value="Metal-dep_hydrolase_composite"/>
</dbReference>
<dbReference type="Gene3D" id="3.20.20.140">
    <property type="entry name" value="Metal-dependent hydrolases"/>
    <property type="match status" value="2"/>
</dbReference>
<feature type="signal peptide" evidence="1">
    <location>
        <begin position="1"/>
        <end position="20"/>
    </location>
</feature>
<feature type="domain" description="Amidohydrolase-related" evidence="2">
    <location>
        <begin position="849"/>
        <end position="939"/>
    </location>
</feature>
<dbReference type="InterPro" id="IPR051781">
    <property type="entry name" value="Metallo-dep_Hydrolase"/>
</dbReference>
<dbReference type="InterPro" id="IPR032466">
    <property type="entry name" value="Metal_Hydrolase"/>
</dbReference>
<dbReference type="SUPFAM" id="SSF51338">
    <property type="entry name" value="Composite domain of metallo-dependent hydrolases"/>
    <property type="match status" value="2"/>
</dbReference>
<evidence type="ECO:0000313" key="4">
    <source>
        <dbReference type="Proteomes" id="UP001204144"/>
    </source>
</evidence>
<dbReference type="AlphaFoldDB" id="A0AAE3H6U9"/>
<dbReference type="PANTHER" id="PTHR43135:SF3">
    <property type="entry name" value="ALPHA-D-RIBOSE 1-METHYLPHOSPHONATE 5-TRIPHOSPHATE DIPHOSPHATASE"/>
    <property type="match status" value="1"/>
</dbReference>
<feature type="chain" id="PRO_5042041810" evidence="1">
    <location>
        <begin position="21"/>
        <end position="1014"/>
    </location>
</feature>
<dbReference type="CDD" id="cd01309">
    <property type="entry name" value="Met_dep_hydrolase_C"/>
    <property type="match status" value="1"/>
</dbReference>
<sequence>MKRLFLFLLNLFGLGLAAYAQPTFHENGVRDKRPEYSLFKNATIHVDGRTTISNGWLLIKGDRIEKVGKDFEFPKSAQVYDLAGKHIYPGFVDVYSDYGMPEIKRTRGGNFYETQFNSQKDGAYYWNQAIKPETKAAEIFKANPKGAEDLRKIGFGAVVSHSKDGIARGNSALVSLANGKENEVLLKSDVSAHFSFEKGSSTQTYPVSLMGSVALLRQAYYDAIWLKNGGSSSERNLSLEALSNSMTLPAVFHGKSILDALRADKIGKEFGQKYILKSGGDDYQRIDEIKKLNTHIIAPINFPKALDVEDPLDAEAVSLTDLKHWELAPTNLGKLASNQISFSITSSDLVDKSQFFGNLQKAVAHGLDKGAALDALTNQPAKAFKIDNLVGSIKTGLIANFLISNEDIFDAKAKLLENWVQGQKFVITDLSLSAINGKYKVNIPGFTKLEVTGENDKPALEFFENDTTKIKTTTVRDRNFLTISYKKKEAGSYRLSGFIADKKISGEGKDPNGQSFTWSATLEEATVEKAKTDTTKKAELPKVGDLVYPFVAFGNPSIPAKQDLLIKNATIWTNESDGNITGDVLIKNGKIETVGKNLSAAGAKVVDGTGKHLTNGIIDEHSHIALFSINEVETVSSEVRQEDVVNSEDINIYRQLAGGVTTSQLLHGSADCIGGQSAIIKLKWGETAENLIIPNSPKFIKFALGENVKRGNAPQAPNRYPSTRMGVEQVFNDAFTRAIAYKKEWTNYNNQKVKTGLIAPRRDLELDALVEILDGKRNITCHSYVQSEINMLMKLADSLGFKVNTLTHILEGYKVADKMKARNINASTFSDWWAYKMEVKEAIPYNAAIMTKVGVNTAINSDDAEMARRLNQEAAKTILYGGLTEEQAWKTVTLNPAKMLHLDDRLGSIKKGKDADLVLWTDNPLSVYAKPEKTIIDGTIYFDLENESAKFRSVETEKNRIIQKLLLEKSKGTPTVRPSTRTRPSDIHCDAILEYDGVSVENLDEYLEKMNNQN</sequence>
<dbReference type="Pfam" id="PF01979">
    <property type="entry name" value="Amidohydro_1"/>
    <property type="match status" value="1"/>
</dbReference>